<proteinExistence type="predicted"/>
<feature type="region of interest" description="Disordered" evidence="1">
    <location>
        <begin position="1"/>
        <end position="50"/>
    </location>
</feature>
<feature type="compositionally biased region" description="Basic residues" evidence="1">
    <location>
        <begin position="17"/>
        <end position="37"/>
    </location>
</feature>
<reference evidence="2" key="1">
    <citation type="journal article" date="2019" name="bioRxiv">
        <title>The Genome of the Zebra Mussel, Dreissena polymorpha: A Resource for Invasive Species Research.</title>
        <authorList>
            <person name="McCartney M.A."/>
            <person name="Auch B."/>
            <person name="Kono T."/>
            <person name="Mallez S."/>
            <person name="Zhang Y."/>
            <person name="Obille A."/>
            <person name="Becker A."/>
            <person name="Abrahante J.E."/>
            <person name="Garbe J."/>
            <person name="Badalamenti J.P."/>
            <person name="Herman A."/>
            <person name="Mangelson H."/>
            <person name="Liachko I."/>
            <person name="Sullivan S."/>
            <person name="Sone E.D."/>
            <person name="Koren S."/>
            <person name="Silverstein K.A.T."/>
            <person name="Beckman K.B."/>
            <person name="Gohl D.M."/>
        </authorList>
    </citation>
    <scope>NUCLEOTIDE SEQUENCE</scope>
    <source>
        <strain evidence="2">Duluth1</strain>
        <tissue evidence="2">Whole animal</tissue>
    </source>
</reference>
<dbReference type="Proteomes" id="UP000828390">
    <property type="component" value="Unassembled WGS sequence"/>
</dbReference>
<accession>A0A9D4S3C8</accession>
<protein>
    <submittedName>
        <fullName evidence="2">Uncharacterized protein</fullName>
    </submittedName>
</protein>
<feature type="compositionally biased region" description="Basic and acidic residues" evidence="1">
    <location>
        <begin position="1"/>
        <end position="11"/>
    </location>
</feature>
<comment type="caution">
    <text evidence="2">The sequence shown here is derived from an EMBL/GenBank/DDBJ whole genome shotgun (WGS) entry which is preliminary data.</text>
</comment>
<evidence type="ECO:0000256" key="1">
    <source>
        <dbReference type="SAM" id="MobiDB-lite"/>
    </source>
</evidence>
<name>A0A9D4S3C8_DREPO</name>
<gene>
    <name evidence="2" type="ORF">DPMN_012425</name>
</gene>
<dbReference type="EMBL" id="JAIWYP010000001">
    <property type="protein sequence ID" value="KAH3888392.1"/>
    <property type="molecule type" value="Genomic_DNA"/>
</dbReference>
<keyword evidence="3" id="KW-1185">Reference proteome</keyword>
<evidence type="ECO:0000313" key="3">
    <source>
        <dbReference type="Proteomes" id="UP000828390"/>
    </source>
</evidence>
<evidence type="ECO:0000313" key="2">
    <source>
        <dbReference type="EMBL" id="KAH3888392.1"/>
    </source>
</evidence>
<dbReference type="AlphaFoldDB" id="A0A9D4S3C8"/>
<sequence length="67" mass="7871">MILKSHNERHSYGPFRSRARLPARRPTRRPTRPKARPLTRLPADIRQSNNKLFPSENLVKNSHVNMT</sequence>
<reference evidence="2" key="2">
    <citation type="submission" date="2020-11" db="EMBL/GenBank/DDBJ databases">
        <authorList>
            <person name="McCartney M.A."/>
            <person name="Auch B."/>
            <person name="Kono T."/>
            <person name="Mallez S."/>
            <person name="Becker A."/>
            <person name="Gohl D.M."/>
            <person name="Silverstein K.A.T."/>
            <person name="Koren S."/>
            <person name="Bechman K.B."/>
            <person name="Herman A."/>
            <person name="Abrahante J.E."/>
            <person name="Garbe J."/>
        </authorList>
    </citation>
    <scope>NUCLEOTIDE SEQUENCE</scope>
    <source>
        <strain evidence="2">Duluth1</strain>
        <tissue evidence="2">Whole animal</tissue>
    </source>
</reference>
<organism evidence="2 3">
    <name type="scientific">Dreissena polymorpha</name>
    <name type="common">Zebra mussel</name>
    <name type="synonym">Mytilus polymorpha</name>
    <dbReference type="NCBI Taxonomy" id="45954"/>
    <lineage>
        <taxon>Eukaryota</taxon>
        <taxon>Metazoa</taxon>
        <taxon>Spiralia</taxon>
        <taxon>Lophotrochozoa</taxon>
        <taxon>Mollusca</taxon>
        <taxon>Bivalvia</taxon>
        <taxon>Autobranchia</taxon>
        <taxon>Heteroconchia</taxon>
        <taxon>Euheterodonta</taxon>
        <taxon>Imparidentia</taxon>
        <taxon>Neoheterodontei</taxon>
        <taxon>Myida</taxon>
        <taxon>Dreissenoidea</taxon>
        <taxon>Dreissenidae</taxon>
        <taxon>Dreissena</taxon>
    </lineage>
</organism>